<gene>
    <name evidence="9" type="ORF">SOCE836_056830</name>
</gene>
<keyword evidence="7" id="KW-0812">Transmembrane</keyword>
<evidence type="ECO:0000259" key="8">
    <source>
        <dbReference type="Pfam" id="PF08281"/>
    </source>
</evidence>
<evidence type="ECO:0000313" key="9">
    <source>
        <dbReference type="EMBL" id="AUX33523.1"/>
    </source>
</evidence>
<dbReference type="SUPFAM" id="SSF88659">
    <property type="entry name" value="Sigma3 and sigma4 domains of RNA polymerase sigma factors"/>
    <property type="match status" value="1"/>
</dbReference>
<keyword evidence="7" id="KW-0472">Membrane</keyword>
<dbReference type="PANTHER" id="PTHR43133">
    <property type="entry name" value="RNA POLYMERASE ECF-TYPE SIGMA FACTO"/>
    <property type="match status" value="1"/>
</dbReference>
<evidence type="ECO:0000256" key="3">
    <source>
        <dbReference type="ARBA" id="ARBA00023082"/>
    </source>
</evidence>
<organism evidence="9 10">
    <name type="scientific">Sorangium cellulosum</name>
    <name type="common">Polyangium cellulosum</name>
    <dbReference type="NCBI Taxonomy" id="56"/>
    <lineage>
        <taxon>Bacteria</taxon>
        <taxon>Pseudomonadati</taxon>
        <taxon>Myxococcota</taxon>
        <taxon>Polyangia</taxon>
        <taxon>Polyangiales</taxon>
        <taxon>Polyangiaceae</taxon>
        <taxon>Sorangium</taxon>
    </lineage>
</organism>
<comment type="similarity">
    <text evidence="1">Belongs to the sigma-70 factor family. ECF subfamily.</text>
</comment>
<dbReference type="PANTHER" id="PTHR43133:SF8">
    <property type="entry name" value="RNA POLYMERASE SIGMA FACTOR HI_1459-RELATED"/>
    <property type="match status" value="1"/>
</dbReference>
<evidence type="ECO:0000313" key="10">
    <source>
        <dbReference type="Proteomes" id="UP000295497"/>
    </source>
</evidence>
<feature type="domain" description="RNA polymerase sigma factor 70 region 4 type 2" evidence="8">
    <location>
        <begin position="153"/>
        <end position="199"/>
    </location>
</feature>
<keyword evidence="3" id="KW-0731">Sigma factor</keyword>
<evidence type="ECO:0000256" key="6">
    <source>
        <dbReference type="SAM" id="MobiDB-lite"/>
    </source>
</evidence>
<dbReference type="InterPro" id="IPR013325">
    <property type="entry name" value="RNA_pol_sigma_r2"/>
</dbReference>
<keyword evidence="2" id="KW-0805">Transcription regulation</keyword>
<feature type="compositionally biased region" description="Low complexity" evidence="6">
    <location>
        <begin position="389"/>
        <end position="410"/>
    </location>
</feature>
<feature type="transmembrane region" description="Helical" evidence="7">
    <location>
        <begin position="248"/>
        <end position="270"/>
    </location>
</feature>
<evidence type="ECO:0000256" key="2">
    <source>
        <dbReference type="ARBA" id="ARBA00023015"/>
    </source>
</evidence>
<dbReference type="AlphaFoldDB" id="A0A4P2QVB1"/>
<dbReference type="Gene3D" id="1.10.10.10">
    <property type="entry name" value="Winged helix-like DNA-binding domain superfamily/Winged helix DNA-binding domain"/>
    <property type="match status" value="1"/>
</dbReference>
<accession>A0A4P2QVB1</accession>
<dbReference type="Proteomes" id="UP000295497">
    <property type="component" value="Chromosome"/>
</dbReference>
<dbReference type="RefSeq" id="WP_129576877.1">
    <property type="nucleotide sequence ID" value="NZ_CP012672.1"/>
</dbReference>
<keyword evidence="7" id="KW-1133">Transmembrane helix</keyword>
<dbReference type="SUPFAM" id="SSF88946">
    <property type="entry name" value="Sigma2 domain of RNA polymerase sigma factors"/>
    <property type="match status" value="1"/>
</dbReference>
<dbReference type="Gene3D" id="1.10.1740.10">
    <property type="match status" value="1"/>
</dbReference>
<feature type="compositionally biased region" description="Pro residues" evidence="6">
    <location>
        <begin position="297"/>
        <end position="312"/>
    </location>
</feature>
<name>A0A4P2QVB1_SORCE</name>
<dbReference type="InterPro" id="IPR013324">
    <property type="entry name" value="RNA_pol_sigma_r3/r4-like"/>
</dbReference>
<keyword evidence="5" id="KW-0804">Transcription</keyword>
<sequence length="410" mass="43791">MSTLLSPTDDPSRAPSWNSVHAAAMELLPRSLRLLGVAEPDVDDLAQEVLLAAYESLDRFDPAYPAASPPPPQEAGPAGELPPRDARRQHGDAAARWVYGIAWRKVSHYLDRAYRRREVPNGLHPGPYHQAADPAPNSEERLARRERLALAVEVLGTIAPNRRILLVLHEAYEVPIVDIARALGINYNTATNRLRLAREEYRAAVARLRPEQRKALRAGWLVFPLASDFLVRDGGASPPRLQPTLRQLALALGSAAAGVAGTVAVLLALAAPPALWARRFGPGLPELPPASGACPAAAPPPQSPEMPAPRPAAPLAEALPPPCPAAPRDPQAAPPAGERDDTFAQERRLLTEAQARLAAGDPAGALRQLAAHEARFPAGRLKSVREQLRSVARTRPAASAPSAPAGEPSR</sequence>
<evidence type="ECO:0000256" key="1">
    <source>
        <dbReference type="ARBA" id="ARBA00010641"/>
    </source>
</evidence>
<dbReference type="InterPro" id="IPR036388">
    <property type="entry name" value="WH-like_DNA-bd_sf"/>
</dbReference>
<dbReference type="GO" id="GO:0003677">
    <property type="term" value="F:DNA binding"/>
    <property type="evidence" value="ECO:0007669"/>
    <property type="project" value="UniProtKB-KW"/>
</dbReference>
<evidence type="ECO:0000256" key="4">
    <source>
        <dbReference type="ARBA" id="ARBA00023125"/>
    </source>
</evidence>
<feature type="region of interest" description="Disordered" evidence="6">
    <location>
        <begin position="387"/>
        <end position="410"/>
    </location>
</feature>
<dbReference type="GO" id="GO:0016987">
    <property type="term" value="F:sigma factor activity"/>
    <property type="evidence" value="ECO:0007669"/>
    <property type="project" value="UniProtKB-KW"/>
</dbReference>
<dbReference type="InterPro" id="IPR039425">
    <property type="entry name" value="RNA_pol_sigma-70-like"/>
</dbReference>
<keyword evidence="4" id="KW-0238">DNA-binding</keyword>
<protein>
    <recommendedName>
        <fullName evidence="8">RNA polymerase sigma factor 70 region 4 type 2 domain-containing protein</fullName>
    </recommendedName>
</protein>
<dbReference type="Pfam" id="PF08281">
    <property type="entry name" value="Sigma70_r4_2"/>
    <property type="match status" value="1"/>
</dbReference>
<proteinExistence type="inferred from homology"/>
<evidence type="ECO:0000256" key="7">
    <source>
        <dbReference type="SAM" id="Phobius"/>
    </source>
</evidence>
<feature type="region of interest" description="Disordered" evidence="6">
    <location>
        <begin position="291"/>
        <end position="339"/>
    </location>
</feature>
<dbReference type="GO" id="GO:0006352">
    <property type="term" value="P:DNA-templated transcription initiation"/>
    <property type="evidence" value="ECO:0007669"/>
    <property type="project" value="InterPro"/>
</dbReference>
<evidence type="ECO:0000256" key="5">
    <source>
        <dbReference type="ARBA" id="ARBA00023163"/>
    </source>
</evidence>
<dbReference type="InterPro" id="IPR013249">
    <property type="entry name" value="RNA_pol_sigma70_r4_t2"/>
</dbReference>
<dbReference type="EMBL" id="CP012672">
    <property type="protein sequence ID" value="AUX33523.1"/>
    <property type="molecule type" value="Genomic_DNA"/>
</dbReference>
<feature type="region of interest" description="Disordered" evidence="6">
    <location>
        <begin position="61"/>
        <end position="89"/>
    </location>
</feature>
<reference evidence="9 10" key="1">
    <citation type="submission" date="2015-09" db="EMBL/GenBank/DDBJ databases">
        <title>Sorangium comparison.</title>
        <authorList>
            <person name="Zaburannyi N."/>
            <person name="Bunk B."/>
            <person name="Overmann J."/>
            <person name="Mueller R."/>
        </authorList>
    </citation>
    <scope>NUCLEOTIDE SEQUENCE [LARGE SCALE GENOMIC DNA]</scope>
    <source>
        <strain evidence="9 10">So ce836</strain>
    </source>
</reference>